<organism evidence="2 3">
    <name type="scientific">Phytophthora kernoviae</name>
    <dbReference type="NCBI Taxonomy" id="325452"/>
    <lineage>
        <taxon>Eukaryota</taxon>
        <taxon>Sar</taxon>
        <taxon>Stramenopiles</taxon>
        <taxon>Oomycota</taxon>
        <taxon>Peronosporomycetes</taxon>
        <taxon>Peronosporales</taxon>
        <taxon>Peronosporaceae</taxon>
        <taxon>Phytophthora</taxon>
    </lineage>
</organism>
<gene>
    <name evidence="2" type="ORF">BBJ29_003972</name>
</gene>
<comment type="caution">
    <text evidence="2">The sequence shown here is derived from an EMBL/GenBank/DDBJ whole genome shotgun (WGS) entry which is preliminary data.</text>
</comment>
<evidence type="ECO:0000313" key="2">
    <source>
        <dbReference type="EMBL" id="RLN71882.1"/>
    </source>
</evidence>
<name>A0A3R7JU34_9STRA</name>
<accession>A0A3R7JU34</accession>
<feature type="region of interest" description="Disordered" evidence="1">
    <location>
        <begin position="110"/>
        <end position="136"/>
    </location>
</feature>
<sequence>MLAWMEKVEDKHPKTKRARLYSLLPVATTLQAAYVKLNASTLHGLLARFIDLPEVENFLKKELNIVLARKRTGSQPPFDKKTFQKNRSEVIRKVFDVEQFKTRNLVVVEKKTSKKKRKKNDGTAELVSKEKKVRRK</sequence>
<feature type="non-terminal residue" evidence="2">
    <location>
        <position position="136"/>
    </location>
</feature>
<protein>
    <submittedName>
        <fullName evidence="2">Uncharacterized protein</fullName>
    </submittedName>
</protein>
<evidence type="ECO:0000313" key="3">
    <source>
        <dbReference type="Proteomes" id="UP000284657"/>
    </source>
</evidence>
<evidence type="ECO:0000256" key="1">
    <source>
        <dbReference type="SAM" id="MobiDB-lite"/>
    </source>
</evidence>
<dbReference type="AlphaFoldDB" id="A0A3R7JU34"/>
<dbReference type="EMBL" id="MBAD02000006">
    <property type="protein sequence ID" value="RLN71882.1"/>
    <property type="molecule type" value="Genomic_DNA"/>
</dbReference>
<reference evidence="2 3" key="1">
    <citation type="submission" date="2018-07" db="EMBL/GenBank/DDBJ databases">
        <title>Genome sequencing of oomycete isolates from Chile give support for New Zealand origin for Phytophthora kernoviae and make available the first Nothophytophthora sp. genome.</title>
        <authorList>
            <person name="Studholme D.J."/>
            <person name="Sanfuentes E."/>
            <person name="Panda P."/>
            <person name="Hill R."/>
            <person name="Sambles C."/>
            <person name="Grant M."/>
            <person name="Williams N.M."/>
            <person name="Mcdougal R.L."/>
        </authorList>
    </citation>
    <scope>NUCLEOTIDE SEQUENCE [LARGE SCALE GENOMIC DNA]</scope>
    <source>
        <strain evidence="2">Chile7</strain>
    </source>
</reference>
<proteinExistence type="predicted"/>
<dbReference type="Proteomes" id="UP000284657">
    <property type="component" value="Unassembled WGS sequence"/>
</dbReference>